<dbReference type="GO" id="GO:0016020">
    <property type="term" value="C:membrane"/>
    <property type="evidence" value="ECO:0007669"/>
    <property type="project" value="InterPro"/>
</dbReference>
<dbReference type="SMART" id="SM00233">
    <property type="entry name" value="PH"/>
    <property type="match status" value="1"/>
</dbReference>
<dbReference type="InterPro" id="IPR011993">
    <property type="entry name" value="PH-like_dom_sf"/>
</dbReference>
<sequence length="1117" mass="125475">MALVMEPISKWTPKQVLDWMKGLDDCLQQYIKSFEREQMGGEQLLHITHQELEELGVTRIGHQELILEAVDLLCALNYGLETENLRTLSHKLNASAKNLQNFILGRRRGGHYDGRASRRLPNDFLTSVVDLIGAAKNLLAWLDRSPFASVTEYSLLKNNIVQLCLELTTIVQQDCTVYETENKILHVCKTLAGICDHIISLSSDSLVSQSAHLEVVHLTSIMPNEGLGMYIKSTYDGLHVITGTTENSPADQCKKIHPGDEVIQVNHQTVVGWQLKNLVNALREDPCGVILTLKKRPQNTLSSTPALLRNVRWKPLGLQPVPTSPTSTSPTPGGTLGMSKMDAPSMQDVYILSPVSGLYSTREEMGLMSCDDISRYSVSSQSGSKGSEAVSYYLDQDSGQYFSLLEGDGPPGPDYDRGRNTGVRRRDKTPTHDSDNSLLRYLSDDKILVIEEEPEGPSRESRRDSTRRSRRKSRNPSSPSFPISPSMLSSTLLLDQPPEALPRGADTLRADTTDRYSGSGSSGAASMRKSFHYTSLRTKTKKRSKGSLTSASRRRISCKDLGHGDCEGWLWKKKDAKGYFTQKWRKYWFILKESCLYWYTNQNDEKAEGFISLPEFRIDRAIECRRKFAFKACHPKIKSFFFATDCLEEMNRWMNRLGLAAIGYTPDDKVPRPDEDYWSESDQDDVDGSMTLKQEGPSSFCDTYHRTPSANLLHSYDQLPRSVSSMSLMRSTPSPLPPPMSASTSPIPPQMVSSTSPLPPQVNSSSPFPEPKHGRHFSSESTHSHSSAEDQRGDSMGMGTGTGSTSTHSSGCRSSHRERRSWQDLIETPLTSAGLHFLQTAPGESEYGGLMGSMAGEMGFYGGLGRQGMSPERRRQATLPVRRHHAAERDRERDGPFPLERGPYTHSHTHRRSHKQRSQSLPRNRDPMPGKLLHTSAHMEERSEDEEAEEQAADMLEGEEDLPELRVESRERRVSEGRERRVSECREPEPLDGLEQLYRALEQANVTALGDPRPCSRQELRRCFIQRARDPLLNDRLHRVRALRSTLKAKESELAVICSLLEDPGLCSQTFREWKQWHSELYSDICQLSPGTNGQDDLSPLAAPLMTHTHSFIETHV</sequence>
<dbReference type="Pfam" id="PF00536">
    <property type="entry name" value="SAM_1"/>
    <property type="match status" value="1"/>
</dbReference>
<dbReference type="AlphaFoldDB" id="A0AAX7TZU8"/>
<feature type="compositionally biased region" description="Low complexity" evidence="3">
    <location>
        <begin position="803"/>
        <end position="813"/>
    </location>
</feature>
<keyword evidence="9" id="KW-1185">Reference proteome</keyword>
<evidence type="ECO:0000259" key="6">
    <source>
        <dbReference type="PROSITE" id="PS50106"/>
    </source>
</evidence>
<evidence type="ECO:0000256" key="1">
    <source>
        <dbReference type="ARBA" id="ARBA00009498"/>
    </source>
</evidence>
<reference evidence="8 9" key="1">
    <citation type="submission" date="2018-05" db="EMBL/GenBank/DDBJ databases">
        <authorList>
            <person name="Datahose"/>
        </authorList>
    </citation>
    <scope>NUCLEOTIDE SEQUENCE</scope>
</reference>
<dbReference type="PROSITE" id="PS50106">
    <property type="entry name" value="PDZ"/>
    <property type="match status" value="1"/>
</dbReference>
<dbReference type="CDD" id="cd01260">
    <property type="entry name" value="PH_CNK_mammalian-like"/>
    <property type="match status" value="1"/>
</dbReference>
<reference evidence="8" key="3">
    <citation type="submission" date="2025-08" db="UniProtKB">
        <authorList>
            <consortium name="Ensembl"/>
        </authorList>
    </citation>
    <scope>IDENTIFICATION</scope>
</reference>
<evidence type="ECO:0000256" key="2">
    <source>
        <dbReference type="ARBA" id="ARBA00022553"/>
    </source>
</evidence>
<feature type="domain" description="PDZ" evidence="6">
    <location>
        <begin position="215"/>
        <end position="297"/>
    </location>
</feature>
<accession>A0AAX7TZU8</accession>
<feature type="compositionally biased region" description="Basic and acidic residues" evidence="3">
    <location>
        <begin position="456"/>
        <end position="467"/>
    </location>
</feature>
<dbReference type="GeneID" id="113033954"/>
<feature type="domain" description="SAM" evidence="5">
    <location>
        <begin position="11"/>
        <end position="76"/>
    </location>
</feature>
<dbReference type="InterPro" id="IPR013761">
    <property type="entry name" value="SAM/pointed_sf"/>
</dbReference>
<dbReference type="Ensembl" id="ENSACLT00000088315.1">
    <property type="protein sequence ID" value="ENSACLP00000062050.1"/>
    <property type="gene ID" value="ENSACLG00000024114.2"/>
</dbReference>
<feature type="region of interest" description="Disordered" evidence="3">
    <location>
        <begin position="671"/>
        <end position="698"/>
    </location>
</feature>
<feature type="compositionally biased region" description="Acidic residues" evidence="3">
    <location>
        <begin position="942"/>
        <end position="962"/>
    </location>
</feature>
<dbReference type="SUPFAM" id="SSF50729">
    <property type="entry name" value="PH domain-like"/>
    <property type="match status" value="1"/>
</dbReference>
<dbReference type="GeneTree" id="ENSGT00940000164237"/>
<evidence type="ECO:0000259" key="4">
    <source>
        <dbReference type="PROSITE" id="PS50003"/>
    </source>
</evidence>
<dbReference type="GO" id="GO:0005737">
    <property type="term" value="C:cytoplasm"/>
    <property type="evidence" value="ECO:0007669"/>
    <property type="project" value="InterPro"/>
</dbReference>
<dbReference type="Pfam" id="PF00595">
    <property type="entry name" value="PDZ"/>
    <property type="match status" value="1"/>
</dbReference>
<reference evidence="9" key="2">
    <citation type="submission" date="2023-03" db="EMBL/GenBank/DDBJ databases">
        <authorList>
            <consortium name="Wellcome Sanger Institute Data Sharing"/>
        </authorList>
    </citation>
    <scope>NUCLEOTIDE SEQUENCE [LARGE SCALE GENOMIC DNA]</scope>
</reference>
<dbReference type="PROSITE" id="PS50105">
    <property type="entry name" value="SAM_DOMAIN"/>
    <property type="match status" value="1"/>
</dbReference>
<keyword evidence="2" id="KW-0597">Phosphoprotein</keyword>
<dbReference type="Proteomes" id="UP000265100">
    <property type="component" value="Chromosome 2"/>
</dbReference>
<feature type="compositionally biased region" description="Acidic residues" evidence="3">
    <location>
        <begin position="676"/>
        <end position="687"/>
    </location>
</feature>
<dbReference type="GO" id="GO:0009966">
    <property type="term" value="P:regulation of signal transduction"/>
    <property type="evidence" value="ECO:0007669"/>
    <property type="project" value="InterPro"/>
</dbReference>
<dbReference type="SUPFAM" id="SSF47769">
    <property type="entry name" value="SAM/Pointed domain"/>
    <property type="match status" value="1"/>
</dbReference>
<dbReference type="PANTHER" id="PTHR12844:SF12">
    <property type="entry name" value="CONNECTOR ENHANCER OF KINASE SUPPRESSOR OF RAS 2"/>
    <property type="match status" value="1"/>
</dbReference>
<dbReference type="FunFam" id="2.30.29.30:FF:000092">
    <property type="entry name" value="Connector enhancer of kinase suppressor of Ras 2"/>
    <property type="match status" value="1"/>
</dbReference>
<feature type="region of interest" description="Disordered" evidence="3">
    <location>
        <begin position="401"/>
        <end position="528"/>
    </location>
</feature>
<dbReference type="InterPro" id="IPR049628">
    <property type="entry name" value="CNK1-3_SAM"/>
</dbReference>
<name>A0AAX7TZU8_ASTCA</name>
<reference evidence="8" key="4">
    <citation type="submission" date="2025-09" db="UniProtKB">
        <authorList>
            <consortium name="Ensembl"/>
        </authorList>
    </citation>
    <scope>IDENTIFICATION</scope>
</reference>
<feature type="compositionally biased region" description="Low complexity" evidence="3">
    <location>
        <begin position="475"/>
        <end position="490"/>
    </location>
</feature>
<evidence type="ECO:0000313" key="9">
    <source>
        <dbReference type="Proteomes" id="UP000265100"/>
    </source>
</evidence>
<proteinExistence type="inferred from homology"/>
<dbReference type="SMART" id="SM00454">
    <property type="entry name" value="SAM"/>
    <property type="match status" value="1"/>
</dbReference>
<dbReference type="PROSITE" id="PS51290">
    <property type="entry name" value="CRIC"/>
    <property type="match status" value="1"/>
</dbReference>
<dbReference type="RefSeq" id="XP_026043985.1">
    <property type="nucleotide sequence ID" value="XM_026188200.1"/>
</dbReference>
<dbReference type="SUPFAM" id="SSF50156">
    <property type="entry name" value="PDZ domain-like"/>
    <property type="match status" value="1"/>
</dbReference>
<dbReference type="InterPro" id="IPR001849">
    <property type="entry name" value="PH_domain"/>
</dbReference>
<feature type="region of interest" description="Disordered" evidence="3">
    <location>
        <begin position="863"/>
        <end position="962"/>
    </location>
</feature>
<feature type="region of interest" description="Disordered" evidence="3">
    <location>
        <begin position="726"/>
        <end position="820"/>
    </location>
</feature>
<dbReference type="PROSITE" id="PS50003">
    <property type="entry name" value="PH_DOMAIN"/>
    <property type="match status" value="1"/>
</dbReference>
<dbReference type="Gene3D" id="1.10.150.50">
    <property type="entry name" value="Transcription Factor, Ets-1"/>
    <property type="match status" value="1"/>
</dbReference>
<protein>
    <submittedName>
        <fullName evidence="8">Uncharacterized protein</fullName>
    </submittedName>
</protein>
<dbReference type="SMART" id="SM00228">
    <property type="entry name" value="PDZ"/>
    <property type="match status" value="1"/>
</dbReference>
<dbReference type="InterPro" id="IPR010599">
    <property type="entry name" value="CNK2/3_dom"/>
</dbReference>
<comment type="similarity">
    <text evidence="1">Belongs to the CNKSR family.</text>
</comment>
<dbReference type="FunFam" id="2.30.42.10:FF:000060">
    <property type="entry name" value="Connector enhancer of kinase suppressor of Ras 2"/>
    <property type="match status" value="1"/>
</dbReference>
<organism evidence="8 9">
    <name type="scientific">Astatotilapia calliptera</name>
    <name type="common">Eastern happy</name>
    <name type="synonym">Chromis callipterus</name>
    <dbReference type="NCBI Taxonomy" id="8154"/>
    <lineage>
        <taxon>Eukaryota</taxon>
        <taxon>Metazoa</taxon>
        <taxon>Chordata</taxon>
        <taxon>Craniata</taxon>
        <taxon>Vertebrata</taxon>
        <taxon>Euteleostomi</taxon>
        <taxon>Actinopterygii</taxon>
        <taxon>Neopterygii</taxon>
        <taxon>Teleostei</taxon>
        <taxon>Neoteleostei</taxon>
        <taxon>Acanthomorphata</taxon>
        <taxon>Ovalentaria</taxon>
        <taxon>Cichlomorphae</taxon>
        <taxon>Cichliformes</taxon>
        <taxon>Cichlidae</taxon>
        <taxon>African cichlids</taxon>
        <taxon>Pseudocrenilabrinae</taxon>
        <taxon>Haplochromini</taxon>
        <taxon>Astatotilapia</taxon>
    </lineage>
</organism>
<dbReference type="Gene3D" id="2.30.29.30">
    <property type="entry name" value="Pleckstrin-homology domain (PH domain)/Phosphotyrosine-binding domain (PTB)"/>
    <property type="match status" value="1"/>
</dbReference>
<dbReference type="InterPro" id="IPR036034">
    <property type="entry name" value="PDZ_sf"/>
</dbReference>
<evidence type="ECO:0000259" key="5">
    <source>
        <dbReference type="PROSITE" id="PS50105"/>
    </source>
</evidence>
<feature type="compositionally biased region" description="Polar residues" evidence="3">
    <location>
        <begin position="741"/>
        <end position="767"/>
    </location>
</feature>
<evidence type="ECO:0000256" key="3">
    <source>
        <dbReference type="SAM" id="MobiDB-lite"/>
    </source>
</evidence>
<dbReference type="CDD" id="cd06748">
    <property type="entry name" value="PDZ_CNK1_2_3-like"/>
    <property type="match status" value="1"/>
</dbReference>
<dbReference type="PANTHER" id="PTHR12844">
    <property type="entry name" value="CONNECTOR ENCHANCER OF KINASE SUPPRESSOR OF RAS"/>
    <property type="match status" value="1"/>
</dbReference>
<feature type="compositionally biased region" description="Low complexity" evidence="3">
    <location>
        <begin position="517"/>
        <end position="526"/>
    </location>
</feature>
<evidence type="ECO:0000313" key="8">
    <source>
        <dbReference type="Ensembl" id="ENSACLP00000062050.1"/>
    </source>
</evidence>
<dbReference type="FunFam" id="1.10.150.50:FF:000019">
    <property type="entry name" value="Connector enhancer of kinase suppressor of Ras 2"/>
    <property type="match status" value="1"/>
</dbReference>
<evidence type="ECO:0000259" key="7">
    <source>
        <dbReference type="PROSITE" id="PS51290"/>
    </source>
</evidence>
<dbReference type="Pfam" id="PF10534">
    <property type="entry name" value="CRIC_ras_sig"/>
    <property type="match status" value="1"/>
</dbReference>
<dbReference type="Gene3D" id="2.30.42.10">
    <property type="match status" value="1"/>
</dbReference>
<dbReference type="CDD" id="cd09511">
    <property type="entry name" value="SAM_CNK1_2_3-suppressor"/>
    <property type="match status" value="1"/>
</dbReference>
<dbReference type="Pfam" id="PF00169">
    <property type="entry name" value="PH"/>
    <property type="match status" value="1"/>
</dbReference>
<dbReference type="InterPro" id="IPR001660">
    <property type="entry name" value="SAM"/>
</dbReference>
<dbReference type="InterPro" id="IPR017874">
    <property type="entry name" value="CRIC_domain"/>
</dbReference>
<dbReference type="Pfam" id="PF06663">
    <property type="entry name" value="CNK2_3_dom"/>
    <property type="match status" value="1"/>
</dbReference>
<feature type="domain" description="CRIC" evidence="7">
    <location>
        <begin position="84"/>
        <end position="178"/>
    </location>
</feature>
<feature type="domain" description="PH" evidence="4">
    <location>
        <begin position="563"/>
        <end position="662"/>
    </location>
</feature>
<feature type="compositionally biased region" description="Basic and acidic residues" evidence="3">
    <location>
        <begin position="782"/>
        <end position="793"/>
    </location>
</feature>
<feature type="compositionally biased region" description="Basic residues" evidence="3">
    <location>
        <begin position="907"/>
        <end position="917"/>
    </location>
</feature>
<dbReference type="InterPro" id="IPR051566">
    <property type="entry name" value="CNKSR"/>
</dbReference>
<dbReference type="InterPro" id="IPR001478">
    <property type="entry name" value="PDZ"/>
</dbReference>